<evidence type="ECO:0000313" key="1">
    <source>
        <dbReference type="EMBL" id="KAG8633946.1"/>
    </source>
</evidence>
<accession>A0ACB7G1J5</accession>
<dbReference type="EMBL" id="CM004404">
    <property type="protein sequence ID" value="KAG8633946.1"/>
    <property type="molecule type" value="Genomic_DNA"/>
</dbReference>
<gene>
    <name evidence="1" type="ORF">MANES_18G143400v8</name>
</gene>
<proteinExistence type="predicted"/>
<organism evidence="1 2">
    <name type="scientific">Manihot esculenta</name>
    <name type="common">Cassava</name>
    <name type="synonym">Jatropha manihot</name>
    <dbReference type="NCBI Taxonomy" id="3983"/>
    <lineage>
        <taxon>Eukaryota</taxon>
        <taxon>Viridiplantae</taxon>
        <taxon>Streptophyta</taxon>
        <taxon>Embryophyta</taxon>
        <taxon>Tracheophyta</taxon>
        <taxon>Spermatophyta</taxon>
        <taxon>Magnoliopsida</taxon>
        <taxon>eudicotyledons</taxon>
        <taxon>Gunneridae</taxon>
        <taxon>Pentapetalae</taxon>
        <taxon>rosids</taxon>
        <taxon>fabids</taxon>
        <taxon>Malpighiales</taxon>
        <taxon>Euphorbiaceae</taxon>
        <taxon>Crotonoideae</taxon>
        <taxon>Manihoteae</taxon>
        <taxon>Manihot</taxon>
    </lineage>
</organism>
<name>A0ACB7G1J5_MANES</name>
<dbReference type="Proteomes" id="UP000091857">
    <property type="component" value="Chromosome 18"/>
</dbReference>
<evidence type="ECO:0000313" key="2">
    <source>
        <dbReference type="Proteomes" id="UP000091857"/>
    </source>
</evidence>
<keyword evidence="2" id="KW-1185">Reference proteome</keyword>
<reference evidence="2" key="1">
    <citation type="journal article" date="2016" name="Nat. Biotechnol.">
        <title>Sequencing wild and cultivated cassava and related species reveals extensive interspecific hybridization and genetic diversity.</title>
        <authorList>
            <person name="Bredeson J.V."/>
            <person name="Lyons J.B."/>
            <person name="Prochnik S.E."/>
            <person name="Wu G.A."/>
            <person name="Ha C.M."/>
            <person name="Edsinger-Gonzales E."/>
            <person name="Grimwood J."/>
            <person name="Schmutz J."/>
            <person name="Rabbi I.Y."/>
            <person name="Egesi C."/>
            <person name="Nauluvula P."/>
            <person name="Lebot V."/>
            <person name="Ndunguru J."/>
            <person name="Mkamilo G."/>
            <person name="Bart R.S."/>
            <person name="Setter T.L."/>
            <person name="Gleadow R.M."/>
            <person name="Kulakow P."/>
            <person name="Ferguson M.E."/>
            <person name="Rounsley S."/>
            <person name="Rokhsar D.S."/>
        </authorList>
    </citation>
    <scope>NUCLEOTIDE SEQUENCE [LARGE SCALE GENOMIC DNA]</scope>
    <source>
        <strain evidence="2">cv. AM560-2</strain>
    </source>
</reference>
<sequence>MAFWGISIPYGGSITHRSENPPRRLRITQATLVERSDVYINSYMSYVDCKIGDKAPIYICSLNKGSIPLEVEIEVSEDITFRVIGYRGVHLSGYYISQITKAKTHLCELKAAEHARSDDNALRLFKCMGTCTSRVVVPLENENVASIKHFEDDTGINLEGLQQQFNIVEKACESQKDAVVQDSEISEPPAMIEFENEEVAGPKYHGSHGEGITSNMEGSQQQFNIVQKACEIQKDAVIQDTEISEPPAMIEFENGEVASLKCHGEGITSNIECSQQEFSIVGHIGYVQKDEALKQDDKISEPLVLQSDKVACVNNLEKGIDSNMAGSQQQNNFERTSDFHKVTNEFWNDDGTSIRHLERDVYSDIQATISLENDKVVNTKHPVEDGAGDTEVSQQQLDIVERTHDIQKDETIVHDAENLKLPVIVEFENEKVATIMHLEENIADIDELRNEEGVCINYLEDIVSDSEGSPQEFVIVEMPCDVQKDVQDVDIGKLVGEFLNKDDIEALPSADPESDSCDEEAGISERISDPRQKNLEGLAKLKNDEMVCVNQLEEDIASDIESSKQQFVIVKRTCDVQNNEVAKDDGILGNLGEGLLNKDEFAVLPNANLERDKAELINRKADISPTMTIEQCQAVSISSTVTVIKASSYEREKKKKSRKQKSRIVGLISNENQDQVRGNNGGTCSNDYDRQFDGDLDLMEKRNVDASVSMCNDKINDASVPYTELDVRNRQLEKKKRKRKHQKVKRVGDDYKIRHVDDGLVLEGMSEGEVGACMTHDKIHDVSGPHSGMDGGNMQKPEKKKRKRKHQDMKNVEDDCRARHVGDDLALEEKGEVEVGVPDDNIHHLSFPSTELDVGNMQKPEKKRKRKHQDVKSLEDNCKMRHVDDLLHKETIEVEVDVSMISEKLNHTFVPSTGLDVGHMQIAEKKKSKKKHQDVKSTGDNTRIRRVDGDLILKDKGNVEAIVINDISVPLVKSEVGNIQKLEKKKKRSAQQDVNNAEDDCRNSREVVESSVLEKKGKIKKGKSKMRRKLEEHNGVASYSNALDAPTAIVSESKSEHKKEKDSDSDVVHKEKIQLNKRMTAEVTVNMTSDKLNDTSVSSTNLEVGNVQKLKKKKKKRGHKDLKNIEDDCRNREEISQEQKVVAGKMHGKSSEGQTNSRPIVLALCNSQTRIHKK</sequence>
<protein>
    <submittedName>
        <fullName evidence="1">Uncharacterized protein</fullName>
    </submittedName>
</protein>
<comment type="caution">
    <text evidence="1">The sequence shown here is derived from an EMBL/GenBank/DDBJ whole genome shotgun (WGS) entry which is preliminary data.</text>
</comment>